<evidence type="ECO:0000256" key="1">
    <source>
        <dbReference type="ARBA" id="ARBA00023015"/>
    </source>
</evidence>
<dbReference type="Pfam" id="PF13545">
    <property type="entry name" value="HTH_Crp_2"/>
    <property type="match status" value="1"/>
</dbReference>
<comment type="caution">
    <text evidence="6">The sequence shown here is derived from an EMBL/GenBank/DDBJ whole genome shotgun (WGS) entry which is preliminary data.</text>
</comment>
<evidence type="ECO:0000313" key="7">
    <source>
        <dbReference type="Proteomes" id="UP000621447"/>
    </source>
</evidence>
<accession>A0ABX2JMW4</accession>
<evidence type="ECO:0000256" key="3">
    <source>
        <dbReference type="ARBA" id="ARBA00023163"/>
    </source>
</evidence>
<dbReference type="PROSITE" id="PS51063">
    <property type="entry name" value="HTH_CRP_2"/>
    <property type="match status" value="1"/>
</dbReference>
<dbReference type="PRINTS" id="PR00034">
    <property type="entry name" value="HTHCRP"/>
</dbReference>
<name>A0ABX2JMW4_9SPHN</name>
<dbReference type="InterPro" id="IPR050397">
    <property type="entry name" value="Env_Response_Regulators"/>
</dbReference>
<evidence type="ECO:0000259" key="4">
    <source>
        <dbReference type="PROSITE" id="PS50042"/>
    </source>
</evidence>
<keyword evidence="3" id="KW-0804">Transcription</keyword>
<evidence type="ECO:0000313" key="6">
    <source>
        <dbReference type="EMBL" id="NTS65188.1"/>
    </source>
</evidence>
<dbReference type="EMBL" id="JABULH010000003">
    <property type="protein sequence ID" value="NTS65188.1"/>
    <property type="molecule type" value="Genomic_DNA"/>
</dbReference>
<dbReference type="InterPro" id="IPR000595">
    <property type="entry name" value="cNMP-bd_dom"/>
</dbReference>
<dbReference type="SMART" id="SM00419">
    <property type="entry name" value="HTH_CRP"/>
    <property type="match status" value="1"/>
</dbReference>
<sequence length="245" mass="26548">MRVRSFADRIGGFLSLTVSEQNALAGLEGRARSLRRGAVLVRENDRTADLFVLSSGMMMSYVLLHDGSRQILRFLFPGDLAGAGALAYATSPESVVALADSVVCLFDRAQVAAVMARHPRLALAMTAIDQAERAAMTDRLAGLGRTSAQARIAAVLLDIRDRMRRSGEEVASGFTLPLTQEEIGDASGLTAVHVNRMLRQLEEMGLIARTGGRVILSDEVRLARTANYVDRLSRIDLSWLVPIPA</sequence>
<gene>
    <name evidence="6" type="ORF">HRV97_08435</name>
</gene>
<dbReference type="InterPro" id="IPR036390">
    <property type="entry name" value="WH_DNA-bd_sf"/>
</dbReference>
<keyword evidence="7" id="KW-1185">Reference proteome</keyword>
<organism evidence="6 7">
    <name type="scientific">Sphingomonas hominis</name>
    <dbReference type="NCBI Taxonomy" id="2741495"/>
    <lineage>
        <taxon>Bacteria</taxon>
        <taxon>Pseudomonadati</taxon>
        <taxon>Pseudomonadota</taxon>
        <taxon>Alphaproteobacteria</taxon>
        <taxon>Sphingomonadales</taxon>
        <taxon>Sphingomonadaceae</taxon>
        <taxon>Sphingomonas</taxon>
    </lineage>
</organism>
<dbReference type="Proteomes" id="UP000621447">
    <property type="component" value="Unassembled WGS sequence"/>
</dbReference>
<feature type="domain" description="HTH crp-type" evidence="5">
    <location>
        <begin position="146"/>
        <end position="220"/>
    </location>
</feature>
<proteinExistence type="predicted"/>
<feature type="domain" description="Cyclic nucleotide-binding" evidence="4">
    <location>
        <begin position="37"/>
        <end position="99"/>
    </location>
</feature>
<dbReference type="Gene3D" id="2.60.120.10">
    <property type="entry name" value="Jelly Rolls"/>
    <property type="match status" value="1"/>
</dbReference>
<dbReference type="SUPFAM" id="SSF46785">
    <property type="entry name" value="Winged helix' DNA-binding domain"/>
    <property type="match status" value="1"/>
</dbReference>
<dbReference type="PROSITE" id="PS50042">
    <property type="entry name" value="CNMP_BINDING_3"/>
    <property type="match status" value="1"/>
</dbReference>
<reference evidence="6 7" key="1">
    <citation type="submission" date="2020-06" db="EMBL/GenBank/DDBJ databases">
        <title>Sphingomonas hominis sp. nov., a member of the Sphingomonas, isolated from the hair of a 22-year-old girl.</title>
        <authorList>
            <person name="Zhang D.-F."/>
            <person name="Cui X.-W."/>
        </authorList>
    </citation>
    <scope>NUCLEOTIDE SEQUENCE [LARGE SCALE GENOMIC DNA]</scope>
    <source>
        <strain evidence="6 7">HHU CXW</strain>
    </source>
</reference>
<dbReference type="InterPro" id="IPR012318">
    <property type="entry name" value="HTH_CRP"/>
</dbReference>
<dbReference type="Gene3D" id="1.10.10.10">
    <property type="entry name" value="Winged helix-like DNA-binding domain superfamily/Winged helix DNA-binding domain"/>
    <property type="match status" value="1"/>
</dbReference>
<dbReference type="PANTHER" id="PTHR24567:SF26">
    <property type="entry name" value="REGULATORY PROTEIN YEIL"/>
    <property type="match status" value="1"/>
</dbReference>
<dbReference type="CDD" id="cd00092">
    <property type="entry name" value="HTH_CRP"/>
    <property type="match status" value="1"/>
</dbReference>
<dbReference type="RefSeq" id="WP_174193834.1">
    <property type="nucleotide sequence ID" value="NZ_JABULH010000003.1"/>
</dbReference>
<dbReference type="PANTHER" id="PTHR24567">
    <property type="entry name" value="CRP FAMILY TRANSCRIPTIONAL REGULATORY PROTEIN"/>
    <property type="match status" value="1"/>
</dbReference>
<keyword evidence="1" id="KW-0805">Transcription regulation</keyword>
<dbReference type="SMART" id="SM00100">
    <property type="entry name" value="cNMP"/>
    <property type="match status" value="1"/>
</dbReference>
<evidence type="ECO:0000256" key="2">
    <source>
        <dbReference type="ARBA" id="ARBA00023125"/>
    </source>
</evidence>
<dbReference type="Pfam" id="PF00027">
    <property type="entry name" value="cNMP_binding"/>
    <property type="match status" value="1"/>
</dbReference>
<protein>
    <submittedName>
        <fullName evidence="6">Crp/Fnr family transcriptional regulator</fullName>
    </submittedName>
</protein>
<dbReference type="CDD" id="cd00038">
    <property type="entry name" value="CAP_ED"/>
    <property type="match status" value="1"/>
</dbReference>
<dbReference type="InterPro" id="IPR036388">
    <property type="entry name" value="WH-like_DNA-bd_sf"/>
</dbReference>
<evidence type="ECO:0000259" key="5">
    <source>
        <dbReference type="PROSITE" id="PS51063"/>
    </source>
</evidence>
<dbReference type="SUPFAM" id="SSF51206">
    <property type="entry name" value="cAMP-binding domain-like"/>
    <property type="match status" value="1"/>
</dbReference>
<dbReference type="InterPro" id="IPR018490">
    <property type="entry name" value="cNMP-bd_dom_sf"/>
</dbReference>
<dbReference type="InterPro" id="IPR014710">
    <property type="entry name" value="RmlC-like_jellyroll"/>
</dbReference>
<keyword evidence="2" id="KW-0238">DNA-binding</keyword>